<feature type="compositionally biased region" description="Low complexity" evidence="2">
    <location>
        <begin position="59"/>
        <end position="77"/>
    </location>
</feature>
<evidence type="ECO:0000256" key="1">
    <source>
        <dbReference type="SAM" id="Coils"/>
    </source>
</evidence>
<feature type="transmembrane region" description="Helical" evidence="3">
    <location>
        <begin position="28"/>
        <end position="48"/>
    </location>
</feature>
<evidence type="ECO:0000313" key="4">
    <source>
        <dbReference type="EMBL" id="SIQ50826.1"/>
    </source>
</evidence>
<dbReference type="SUPFAM" id="SSF158791">
    <property type="entry name" value="MgtE N-terminal domain-like"/>
    <property type="match status" value="1"/>
</dbReference>
<proteinExistence type="predicted"/>
<organism evidence="4 5">
    <name type="scientific">Acidiphilium rubrum</name>
    <dbReference type="NCBI Taxonomy" id="526"/>
    <lineage>
        <taxon>Bacteria</taxon>
        <taxon>Pseudomonadati</taxon>
        <taxon>Pseudomonadota</taxon>
        <taxon>Alphaproteobacteria</taxon>
        <taxon>Acetobacterales</taxon>
        <taxon>Acidocellaceae</taxon>
        <taxon>Acidiphilium</taxon>
    </lineage>
</organism>
<evidence type="ECO:0000313" key="5">
    <source>
        <dbReference type="Proteomes" id="UP000186308"/>
    </source>
</evidence>
<dbReference type="EMBL" id="FTNE01000005">
    <property type="protein sequence ID" value="SIQ50826.1"/>
    <property type="molecule type" value="Genomic_DNA"/>
</dbReference>
<keyword evidence="1" id="KW-0175">Coiled coil</keyword>
<evidence type="ECO:0000256" key="3">
    <source>
        <dbReference type="SAM" id="Phobius"/>
    </source>
</evidence>
<dbReference type="Proteomes" id="UP000186308">
    <property type="component" value="Unassembled WGS sequence"/>
</dbReference>
<sequence>MRRDKSANEPSSILARALALWRSRPSRFLPVFIVSLIAVIALKTATLIETAFAQAAPAAPSAGASAPPSDGAAPASAKQPSRPYRPVSNWNDRPPPPPMCRPDPLSEAGENKILLHLKDREAALATRAAALEQEQQQLDATKAALQKQVAALKPLAARLEAMNTAHQSAEDAKWASLVATYGAMDPRSAARIFDGLDPTIVFHVLQRMNSRKSAAILAGMSPATAQAITERLAGSPARTIQPANALLPDAAP</sequence>
<evidence type="ECO:0000256" key="2">
    <source>
        <dbReference type="SAM" id="MobiDB-lite"/>
    </source>
</evidence>
<dbReference type="OrthoDB" id="9791432at2"/>
<dbReference type="AlphaFoldDB" id="A0A8G2CJG4"/>
<protein>
    <recommendedName>
        <fullName evidence="6">Flagellar motility protein MotE, a chaperone for MotC folding</fullName>
    </recommendedName>
</protein>
<dbReference type="RefSeq" id="WP_051657236.1">
    <property type="nucleotide sequence ID" value="NZ_FTNE01000005.1"/>
</dbReference>
<comment type="caution">
    <text evidence="4">The sequence shown here is derived from an EMBL/GenBank/DDBJ whole genome shotgun (WGS) entry which is preliminary data.</text>
</comment>
<feature type="coiled-coil region" evidence="1">
    <location>
        <begin position="114"/>
        <end position="151"/>
    </location>
</feature>
<keyword evidence="3" id="KW-0812">Transmembrane</keyword>
<gene>
    <name evidence="4" type="ORF">SAMN05421828_105158</name>
</gene>
<keyword evidence="5" id="KW-1185">Reference proteome</keyword>
<feature type="region of interest" description="Disordered" evidence="2">
    <location>
        <begin position="59"/>
        <end position="106"/>
    </location>
</feature>
<evidence type="ECO:0008006" key="6">
    <source>
        <dbReference type="Google" id="ProtNLM"/>
    </source>
</evidence>
<accession>A0A8G2CJG4</accession>
<name>A0A8G2CJG4_ACIRU</name>
<keyword evidence="3" id="KW-1133">Transmembrane helix</keyword>
<keyword evidence="3" id="KW-0472">Membrane</keyword>
<reference evidence="4 5" key="1">
    <citation type="submission" date="2017-01" db="EMBL/GenBank/DDBJ databases">
        <authorList>
            <person name="Varghese N."/>
            <person name="Submissions S."/>
        </authorList>
    </citation>
    <scope>NUCLEOTIDE SEQUENCE [LARGE SCALE GENOMIC DNA]</scope>
    <source>
        <strain evidence="4 5">ATCC 35905</strain>
    </source>
</reference>